<dbReference type="Gene3D" id="1.20.1260.20">
    <property type="entry name" value="PPE superfamily"/>
    <property type="match status" value="1"/>
</dbReference>
<dbReference type="Pfam" id="PF00823">
    <property type="entry name" value="PPE"/>
    <property type="match status" value="1"/>
</dbReference>
<protein>
    <recommendedName>
        <fullName evidence="7">PPE family domain-containing protein</fullName>
    </recommendedName>
</protein>
<comment type="similarity">
    <text evidence="1">Belongs to the mycobacterial PPE family.</text>
</comment>
<feature type="domain" description="PPE" evidence="3">
    <location>
        <begin position="3"/>
        <end position="166"/>
    </location>
</feature>
<evidence type="ECO:0000313" key="5">
    <source>
        <dbReference type="EMBL" id="KBZ64585.1"/>
    </source>
</evidence>
<evidence type="ECO:0000313" key="6">
    <source>
        <dbReference type="Proteomes" id="UP000025947"/>
    </source>
</evidence>
<dbReference type="PANTHER" id="PTHR46766">
    <property type="entry name" value="GLUTAMINE-RICH PROTEIN 2"/>
    <property type="match status" value="1"/>
</dbReference>
<feature type="compositionally biased region" description="Basic and acidic residues" evidence="2">
    <location>
        <begin position="339"/>
        <end position="349"/>
    </location>
</feature>
<dbReference type="Pfam" id="PF12484">
    <property type="entry name" value="PPE-SVP"/>
    <property type="match status" value="1"/>
</dbReference>
<feature type="domain" description="PPE family C-terminal" evidence="4">
    <location>
        <begin position="278"/>
        <end position="357"/>
    </location>
</feature>
<proteinExistence type="inferred from homology"/>
<accession>A0A051U697</accession>
<name>A0A051U697_9MYCO</name>
<evidence type="ECO:0000256" key="2">
    <source>
        <dbReference type="SAM" id="MobiDB-lite"/>
    </source>
</evidence>
<comment type="caution">
    <text evidence="5">The sequence shown here is derived from an EMBL/GenBank/DDBJ whole genome shotgun (WGS) entry which is preliminary data.</text>
</comment>
<dbReference type="AlphaFoldDB" id="A0A051U697"/>
<keyword evidence="6" id="KW-1185">Reference proteome</keyword>
<evidence type="ECO:0000256" key="1">
    <source>
        <dbReference type="ARBA" id="ARBA00010652"/>
    </source>
</evidence>
<dbReference type="InterPro" id="IPR000030">
    <property type="entry name" value="PPE_dom"/>
</dbReference>
<evidence type="ECO:0000259" key="4">
    <source>
        <dbReference type="Pfam" id="PF12484"/>
    </source>
</evidence>
<feature type="region of interest" description="Disordered" evidence="2">
    <location>
        <begin position="334"/>
        <end position="361"/>
    </location>
</feature>
<dbReference type="PATRIC" id="fig|1324261.3.peg.1986"/>
<dbReference type="HOGENOM" id="CLU_000243_0_2_11"/>
<evidence type="ECO:0000259" key="3">
    <source>
        <dbReference type="Pfam" id="PF00823"/>
    </source>
</evidence>
<dbReference type="PANTHER" id="PTHR46766:SF1">
    <property type="entry name" value="GLUTAMINE-RICH PROTEIN 2"/>
    <property type="match status" value="1"/>
</dbReference>
<dbReference type="Proteomes" id="UP000025947">
    <property type="component" value="Unassembled WGS sequence"/>
</dbReference>
<dbReference type="InterPro" id="IPR022171">
    <property type="entry name" value="PPE_C"/>
</dbReference>
<reference evidence="5 6" key="1">
    <citation type="submission" date="2014-04" db="EMBL/GenBank/DDBJ databases">
        <title>The Genome Sequence of Mycobacterium tuberculosis TKK-01-0051.</title>
        <authorList>
            <consortium name="The Broad Institute Genomics Platform"/>
            <consortium name="The Broad Institute Genome Sequencing Center for Infectious Disease"/>
            <person name="Earl A.M."/>
            <person name="Cohen K."/>
            <person name="Pym A."/>
            <person name="Bishai W."/>
            <person name="Maharaj K."/>
            <person name="Desjardins C."/>
            <person name="Abeel T."/>
            <person name="Young S."/>
            <person name="Zeng Q."/>
            <person name="Gargeya S."/>
            <person name="Abouelleil A."/>
            <person name="Alvarado L."/>
            <person name="Chapman S.B."/>
            <person name="Gainer-Dewar J."/>
            <person name="Goldberg J."/>
            <person name="Griggs A."/>
            <person name="Gujja S."/>
            <person name="Hansen M."/>
            <person name="Howarth C."/>
            <person name="Imamovic A."/>
            <person name="Larimer J."/>
            <person name="Murphy C."/>
            <person name="Naylor J."/>
            <person name="Pearson M."/>
            <person name="Poon T.W."/>
            <person name="Priest M."/>
            <person name="Roberts A."/>
            <person name="Saif S."/>
            <person name="Shea T."/>
            <person name="Sykes S."/>
            <person name="Wortman J."/>
            <person name="Nusbaum C."/>
            <person name="Birren B."/>
        </authorList>
    </citation>
    <scope>NUCLEOTIDE SEQUENCE [LARGE SCALE GENOMIC DNA]</scope>
    <source>
        <strain evidence="5 6">TKK-01-0051</strain>
    </source>
</reference>
<dbReference type="FunFam" id="1.20.1260.20:FF:000001">
    <property type="entry name" value="PPE family protein PPE41"/>
    <property type="match status" value="1"/>
</dbReference>
<evidence type="ECO:0008006" key="7">
    <source>
        <dbReference type="Google" id="ProtNLM"/>
    </source>
</evidence>
<dbReference type="GO" id="GO:0052572">
    <property type="term" value="P:response to host immune response"/>
    <property type="evidence" value="ECO:0007669"/>
    <property type="project" value="TreeGrafter"/>
</dbReference>
<dbReference type="InterPro" id="IPR038332">
    <property type="entry name" value="PPE_sf"/>
</dbReference>
<sequence>MIDFGALPPEINSGRMYAGVGSGPMMAAAAAWDGLAAELGSTAAGYSLVTAELTGSAWLGPASRSMMAAVAHFVAWLSAAAELAEEAGMQARAGAAAYEAAFAMTVPPAVIAANRALLMTLIATNFFGQNTPAIAAAQAQYAEMWAQDSAAMYTYAGSAASASQLPPFTAPTQTTDQAGLAQQQAAVAQAAAAAAGTDGPSATQAAINDMIANLSNQIKGLLFGPLDVIYWPMVYVGSLIFAQIGVLWPEHVAVGAAAGLSAPPALAAPVGLGGGLISADLASSNKIGSLSVPPNWAATAPKAVEESIVEATGVEGVSGASNGPEALLRQLAPARGRRDRGLPPREYGFRPRFTARPPSAG</sequence>
<organism evidence="5 6">
    <name type="scientific">Mycobacterium [tuberculosis] TKK-01-0051</name>
    <dbReference type="NCBI Taxonomy" id="1324261"/>
    <lineage>
        <taxon>Bacteria</taxon>
        <taxon>Bacillati</taxon>
        <taxon>Actinomycetota</taxon>
        <taxon>Actinomycetes</taxon>
        <taxon>Mycobacteriales</taxon>
        <taxon>Mycobacteriaceae</taxon>
        <taxon>Mycobacterium</taxon>
        <taxon>Mycobacterium avium complex (MAC)</taxon>
    </lineage>
</organism>
<gene>
    <name evidence="5" type="ORF">K875_01973</name>
</gene>
<dbReference type="SUPFAM" id="SSF140459">
    <property type="entry name" value="PE/PPE dimer-like"/>
    <property type="match status" value="1"/>
</dbReference>
<dbReference type="EMBL" id="JLXW01000005">
    <property type="protein sequence ID" value="KBZ64585.1"/>
    <property type="molecule type" value="Genomic_DNA"/>
</dbReference>